<dbReference type="Pfam" id="PF13673">
    <property type="entry name" value="Acetyltransf_10"/>
    <property type="match status" value="1"/>
</dbReference>
<accession>A0A847SL27</accession>
<dbReference type="SUPFAM" id="SSF55729">
    <property type="entry name" value="Acyl-CoA N-acyltransferases (Nat)"/>
    <property type="match status" value="1"/>
</dbReference>
<protein>
    <submittedName>
        <fullName evidence="2">GNAT family N-acetyltransferase</fullName>
    </submittedName>
</protein>
<reference evidence="2 3" key="1">
    <citation type="submission" date="2020-04" db="EMBL/GenBank/DDBJ databases">
        <title>Draft genome of Leeia sp. IMCC25680.</title>
        <authorList>
            <person name="Song J."/>
            <person name="Cho J.-C."/>
        </authorList>
    </citation>
    <scope>NUCLEOTIDE SEQUENCE [LARGE SCALE GENOMIC DNA]</scope>
    <source>
        <strain evidence="2 3">IMCC25680</strain>
    </source>
</reference>
<comment type="caution">
    <text evidence="2">The sequence shown here is derived from an EMBL/GenBank/DDBJ whole genome shotgun (WGS) entry which is preliminary data.</text>
</comment>
<dbReference type="RefSeq" id="WP_168878300.1">
    <property type="nucleotide sequence ID" value="NZ_JABAIM010000004.1"/>
</dbReference>
<sequence>MVADWRCQTLAELSSHDLLQMLILRSRVFVVEQQCIYLDPDALDGLPETRHLSLWQDGTLLACLRLLPPGASYPEPSLGRVVVAPEARGQGWSRPLLQQALQAIAQYWPGWPVVISAQSYLLGLYQSLGFQVEGEPYLEDGIPHQQMRFVPPAEKELA</sequence>
<evidence type="ECO:0000313" key="3">
    <source>
        <dbReference type="Proteomes" id="UP000587991"/>
    </source>
</evidence>
<dbReference type="InterPro" id="IPR000182">
    <property type="entry name" value="GNAT_dom"/>
</dbReference>
<proteinExistence type="predicted"/>
<evidence type="ECO:0000259" key="1">
    <source>
        <dbReference type="PROSITE" id="PS51186"/>
    </source>
</evidence>
<name>A0A847SL27_9NEIS</name>
<dbReference type="InterPro" id="IPR016181">
    <property type="entry name" value="Acyl_CoA_acyltransferase"/>
</dbReference>
<dbReference type="EMBL" id="JABAIM010000004">
    <property type="protein sequence ID" value="NLR76632.1"/>
    <property type="molecule type" value="Genomic_DNA"/>
</dbReference>
<keyword evidence="2" id="KW-0808">Transferase</keyword>
<keyword evidence="3" id="KW-1185">Reference proteome</keyword>
<dbReference type="PROSITE" id="PS51186">
    <property type="entry name" value="GNAT"/>
    <property type="match status" value="1"/>
</dbReference>
<dbReference type="GO" id="GO:0016747">
    <property type="term" value="F:acyltransferase activity, transferring groups other than amino-acyl groups"/>
    <property type="evidence" value="ECO:0007669"/>
    <property type="project" value="InterPro"/>
</dbReference>
<dbReference type="Gene3D" id="3.40.630.30">
    <property type="match status" value="1"/>
</dbReference>
<organism evidence="2 3">
    <name type="scientific">Leeia aquatica</name>
    <dbReference type="NCBI Taxonomy" id="2725557"/>
    <lineage>
        <taxon>Bacteria</taxon>
        <taxon>Pseudomonadati</taxon>
        <taxon>Pseudomonadota</taxon>
        <taxon>Betaproteobacteria</taxon>
        <taxon>Neisseriales</taxon>
        <taxon>Leeiaceae</taxon>
        <taxon>Leeia</taxon>
    </lineage>
</organism>
<dbReference type="CDD" id="cd04301">
    <property type="entry name" value="NAT_SF"/>
    <property type="match status" value="1"/>
</dbReference>
<dbReference type="Proteomes" id="UP000587991">
    <property type="component" value="Unassembled WGS sequence"/>
</dbReference>
<gene>
    <name evidence="2" type="ORF">HF682_15800</name>
</gene>
<evidence type="ECO:0000313" key="2">
    <source>
        <dbReference type="EMBL" id="NLR76632.1"/>
    </source>
</evidence>
<feature type="domain" description="N-acetyltransferase" evidence="1">
    <location>
        <begin position="8"/>
        <end position="154"/>
    </location>
</feature>
<dbReference type="AlphaFoldDB" id="A0A847SL27"/>